<sequence length="889" mass="97710">MGDPDENKENRPFIVELVPEEALQLIERPLVIEIPETTPMPFEENQETLLLNTLSINNDSNAPMNGSFISEVVESENGNEDQAKDDNMSYLESCFDYNPDLQSNYTSELNLNECGDMLNAEPLLDLVPRPPDGGYGWVIVIAAFLSNMIVDGVASSFGTLIDPFQKAFGSSKALTSLIGSLLVGSYLLVGPIVGGLVNKYGSRDVVVVGSIISAIGFFASSFSPNVYVFLFTYGLIGGIGFGCIYLPSIVMVGYYFESKRALATGIAVAGSGVGCIVMPPILTFLIKTFEWQKTLWFMSLIVLSAAFFGLLYKELYSEVDLQNGVESKKGKRIRCLLNRLCGFSLDVKTENVPEMVMTSSIVEEHINKVAVRPTASSNLGEQECPPGVDPEVYARLHSALEDSDSNAESEAAESALLRPTLSPIIESKVQHKFNSSIPSSHQLPMHPIQRTRKLTMTSISSEMTGASDIINIHLRNNPIHKISARSLYQSHGRLSQATTILSQANSSGSIALSTADSKELKRPLNRRDIFYGGSIKNLKEFDDEGRDFKSYRESQIQIPATSIAQSLNQLGNDDLSVSIYSKFGGSRMSRNTSGLACEEIENIVIEDKSKFKFIPLPIRNAFNEMIDLDLLMNKTMLLLCISNILGMLGFYVPFVFIINLAGERGVPHEQATLLLSVIGITNTVGRVFIGYMADKPWCSALIFNNFSLVFSGILMMVLPFATNFNELIVISGIFGVVVSAYICLTSIVLADLMGLDKLTNSFGLLVVSRGIACLLGTPLAGIFYDMTQSYDATFYLGGGFLVCAGLVSFSIMLIKKPIEVEPIIEEGLPKEEDNQSGKLSVLTERSEENFSEYQRTIQSLKQQQLFIAEVRRLENDLKIEENAANEEEE</sequence>
<proteinExistence type="predicted"/>
<protein>
    <submittedName>
        <fullName evidence="2">MFS domain-containing protein</fullName>
    </submittedName>
</protein>
<organism evidence="1 2">
    <name type="scientific">Rhabditophanes sp. KR3021</name>
    <dbReference type="NCBI Taxonomy" id="114890"/>
    <lineage>
        <taxon>Eukaryota</taxon>
        <taxon>Metazoa</taxon>
        <taxon>Ecdysozoa</taxon>
        <taxon>Nematoda</taxon>
        <taxon>Chromadorea</taxon>
        <taxon>Rhabditida</taxon>
        <taxon>Tylenchina</taxon>
        <taxon>Panagrolaimomorpha</taxon>
        <taxon>Strongyloidoidea</taxon>
        <taxon>Alloionematidae</taxon>
        <taxon>Rhabditophanes</taxon>
    </lineage>
</organism>
<accession>A0AC35U6L3</accession>
<evidence type="ECO:0000313" key="1">
    <source>
        <dbReference type="Proteomes" id="UP000095286"/>
    </source>
</evidence>
<reference evidence="2" key="1">
    <citation type="submission" date="2016-11" db="UniProtKB">
        <authorList>
            <consortium name="WormBaseParasite"/>
        </authorList>
    </citation>
    <scope>IDENTIFICATION</scope>
    <source>
        <strain evidence="2">KR3021</strain>
    </source>
</reference>
<evidence type="ECO:0000313" key="2">
    <source>
        <dbReference type="WBParaSite" id="RSKR_0000792000.1"/>
    </source>
</evidence>
<name>A0AC35U6L3_9BILA</name>
<dbReference type="WBParaSite" id="RSKR_0000792000.1">
    <property type="protein sequence ID" value="RSKR_0000792000.1"/>
    <property type="gene ID" value="RSKR_0000792000"/>
</dbReference>
<dbReference type="Proteomes" id="UP000095286">
    <property type="component" value="Unplaced"/>
</dbReference>